<protein>
    <submittedName>
        <fullName evidence="2">Branched-chain-amino-acid aminotransferase</fullName>
    </submittedName>
</protein>
<evidence type="ECO:0000313" key="1">
    <source>
        <dbReference type="Proteomes" id="UP000095286"/>
    </source>
</evidence>
<sequence>MMKPSLRFLSTPLTTGATRLSSSSTNAEPIHNATFKHSDLIVERCLEQNKQAKPQDMSKVKFGAQFADHMVDIDWSANSGWAAPKITPLKNMSLHPAAKVLHYAAELFEGMKAYRGVDNKIRLFRPEMNMARMNRTAKRAALPSFDEEELIKIIGETVKIDKEWVPYSDVASLYIRPTLIGTEGTLGVGESSAAKLFVLTGPAGAYYPTGFQPVSLLADAKNVRAFEGGVGAFKMGSNYQSTILIGKEAAAKNCQQVLWLYGKEEEVTEVGTMNLFMFWKNEQGEDELITPSLDKGIILPGVTRHSLLELAASWDEFKISERNFTMEELKRANKEKRLYQVFGAGTACVVSPVGRILHKNQATGNYDEIIIPTMNSKNNVMQRLYDSIMDIQYGRVEVPGWTRIVS</sequence>
<evidence type="ECO:0000313" key="2">
    <source>
        <dbReference type="WBParaSite" id="RSKR_0000952700.1"/>
    </source>
</evidence>
<dbReference type="WBParaSite" id="RSKR_0000952700.1">
    <property type="protein sequence ID" value="RSKR_0000952700.1"/>
    <property type="gene ID" value="RSKR_0000952700"/>
</dbReference>
<accession>A0AC35UAK2</accession>
<organism evidence="1 2">
    <name type="scientific">Rhabditophanes sp. KR3021</name>
    <dbReference type="NCBI Taxonomy" id="114890"/>
    <lineage>
        <taxon>Eukaryota</taxon>
        <taxon>Metazoa</taxon>
        <taxon>Ecdysozoa</taxon>
        <taxon>Nematoda</taxon>
        <taxon>Chromadorea</taxon>
        <taxon>Rhabditida</taxon>
        <taxon>Tylenchina</taxon>
        <taxon>Panagrolaimomorpha</taxon>
        <taxon>Strongyloidoidea</taxon>
        <taxon>Alloionematidae</taxon>
        <taxon>Rhabditophanes</taxon>
    </lineage>
</organism>
<reference evidence="2" key="1">
    <citation type="submission" date="2016-11" db="UniProtKB">
        <authorList>
            <consortium name="WormBaseParasite"/>
        </authorList>
    </citation>
    <scope>IDENTIFICATION</scope>
    <source>
        <strain evidence="2">KR3021</strain>
    </source>
</reference>
<proteinExistence type="predicted"/>
<name>A0AC35UAK2_9BILA</name>
<dbReference type="Proteomes" id="UP000095286">
    <property type="component" value="Unplaced"/>
</dbReference>